<accession>G5JRI7</accession>
<proteinExistence type="predicted"/>
<dbReference type="AlphaFoldDB" id="G5JRI7"/>
<evidence type="ECO:0000313" key="2">
    <source>
        <dbReference type="Proteomes" id="UP000004322"/>
    </source>
</evidence>
<name>G5JRI7_STRCG</name>
<gene>
    <name evidence="1" type="ORF">STRCR_1995</name>
</gene>
<comment type="caution">
    <text evidence="1">The sequence shown here is derived from an EMBL/GenBank/DDBJ whole genome shotgun (WGS) entry which is preliminary data.</text>
</comment>
<keyword evidence="2" id="KW-1185">Reference proteome</keyword>
<dbReference type="Proteomes" id="UP000004322">
    <property type="component" value="Unassembled WGS sequence"/>
</dbReference>
<dbReference type="EMBL" id="AEUV02000002">
    <property type="protein sequence ID" value="EHI75256.1"/>
    <property type="molecule type" value="Genomic_DNA"/>
</dbReference>
<organism evidence="1 2">
    <name type="scientific">Streptococcus criceti HS-6</name>
    <dbReference type="NCBI Taxonomy" id="873449"/>
    <lineage>
        <taxon>Bacteria</taxon>
        <taxon>Bacillati</taxon>
        <taxon>Bacillota</taxon>
        <taxon>Bacilli</taxon>
        <taxon>Lactobacillales</taxon>
        <taxon>Streptococcaceae</taxon>
        <taxon>Streptococcus</taxon>
    </lineage>
</organism>
<reference evidence="1" key="1">
    <citation type="submission" date="2011-07" db="EMBL/GenBank/DDBJ databases">
        <authorList>
            <person name="Stanhope M.J."/>
            <person name="Durkin A.S."/>
            <person name="Hostetler J."/>
            <person name="Kim M."/>
            <person name="Radune D."/>
            <person name="Singh I."/>
            <person name="Town C.D."/>
        </authorList>
    </citation>
    <scope>NUCLEOTIDE SEQUENCE [LARGE SCALE GENOMIC DNA]</scope>
    <source>
        <strain evidence="1">HS-6</strain>
    </source>
</reference>
<evidence type="ECO:0000313" key="1">
    <source>
        <dbReference type="EMBL" id="EHI75256.1"/>
    </source>
</evidence>
<protein>
    <submittedName>
        <fullName evidence="1">Uncharacterized protein</fullName>
    </submittedName>
</protein>
<sequence length="47" mass="5229">MNHAGARLVGYANLVLLPTTVPRVYSQTGVLDKFWTSLIGLFLILRL</sequence>